<dbReference type="SUPFAM" id="SSF49899">
    <property type="entry name" value="Concanavalin A-like lectins/glucanases"/>
    <property type="match status" value="1"/>
</dbReference>
<dbReference type="KEGG" id="kox:KOX_20920"/>
<evidence type="ECO:0008006" key="3">
    <source>
        <dbReference type="Google" id="ProtNLM"/>
    </source>
</evidence>
<gene>
    <name evidence="1" type="ordered locus">KOX_20920</name>
</gene>
<dbReference type="Gene3D" id="2.60.120.200">
    <property type="match status" value="1"/>
</dbReference>
<sequence>MHQIFRWINEPATWSEEDGELRVVTDAQTDFWRETWYGFERFSGHIYATEAAGDFTFQVRVRADFSTLYDQAGIMLMQDARRWIKAGIEYNDGAPAIGSVLTQETSDWATGIFPGDPGEFWLRLTRRGEALRLQYSTDGQLWPLLRLCPFPGGAAKVGIMCCTPQRSGLRVTFDQISLLPPNDKDLHDLS</sequence>
<accession>A0A0H3HBU9</accession>
<dbReference type="Pfam" id="PF07081">
    <property type="entry name" value="DUF1349"/>
    <property type="match status" value="1"/>
</dbReference>
<dbReference type="PANTHER" id="PTHR35332:SF2">
    <property type="entry name" value="REGULATION OF ENOLASE PROTEIN 1"/>
    <property type="match status" value="1"/>
</dbReference>
<dbReference type="PIRSF" id="PIRSF022704">
    <property type="entry name" value="UCP022704"/>
    <property type="match status" value="1"/>
</dbReference>
<dbReference type="HOGENOM" id="CLU_082825_0_0_6"/>
<organism evidence="1 2">
    <name type="scientific">Klebsiella michiganensis (strain ATCC 8724 / DSM 4798 / JCM 20051 / NBRC 3318 / NRRL B-199 / KCTC 1686 / BUCSAV 143 / CCM 1901)</name>
    <dbReference type="NCBI Taxonomy" id="1006551"/>
    <lineage>
        <taxon>Bacteria</taxon>
        <taxon>Pseudomonadati</taxon>
        <taxon>Pseudomonadota</taxon>
        <taxon>Gammaproteobacteria</taxon>
        <taxon>Enterobacterales</taxon>
        <taxon>Enterobacteriaceae</taxon>
        <taxon>Klebsiella/Raoultella group</taxon>
        <taxon>Klebsiella</taxon>
    </lineage>
</organism>
<dbReference type="RefSeq" id="WP_014229432.1">
    <property type="nucleotide sequence ID" value="NC_016612.1"/>
</dbReference>
<dbReference type="AlphaFoldDB" id="A0A0H3HBU9"/>
<dbReference type="PATRIC" id="fig|1006551.4.peg.4189"/>
<dbReference type="InterPro" id="IPR015987">
    <property type="entry name" value="UCP022704"/>
</dbReference>
<protein>
    <recommendedName>
        <fullName evidence="3">DUF1349 domain-containing protein</fullName>
    </recommendedName>
</protein>
<evidence type="ECO:0000313" key="1">
    <source>
        <dbReference type="EMBL" id="AEX05904.1"/>
    </source>
</evidence>
<dbReference type="Proteomes" id="UP000007843">
    <property type="component" value="Chromosome"/>
</dbReference>
<reference evidence="1 2" key="1">
    <citation type="journal article" date="2012" name="J. Bacteriol.">
        <title>Complete genome sequence of Klebsiella oxytoca KCTC 1686, used in production of 2,3-butanediol.</title>
        <authorList>
            <person name="Shin S.H."/>
            <person name="Kim S."/>
            <person name="Kim J.Y."/>
            <person name="Lee S."/>
            <person name="Um Y."/>
            <person name="Oh M.K."/>
            <person name="Kim Y.R."/>
            <person name="Lee J."/>
            <person name="Yang K.S."/>
        </authorList>
    </citation>
    <scope>NUCLEOTIDE SEQUENCE [LARGE SCALE GENOMIC DNA]</scope>
    <source>
        <strain evidence="2">ATCC 8724 / DSM 4798 / JCM 20051 / NBRC 3318 / NRRL B-199 / KCTC 1686</strain>
    </source>
</reference>
<evidence type="ECO:0000313" key="2">
    <source>
        <dbReference type="Proteomes" id="UP000007843"/>
    </source>
</evidence>
<name>A0A0H3HBU9_KLEM8</name>
<dbReference type="InterPro" id="IPR009784">
    <property type="entry name" value="DUF1349"/>
</dbReference>
<dbReference type="InterPro" id="IPR013320">
    <property type="entry name" value="ConA-like_dom_sf"/>
</dbReference>
<proteinExistence type="predicted"/>
<dbReference type="PANTHER" id="PTHR35332">
    <property type="entry name" value="REGULATION OF ENOLASE PROTEIN 1"/>
    <property type="match status" value="1"/>
</dbReference>
<dbReference type="EMBL" id="CP003218">
    <property type="protein sequence ID" value="AEX05904.1"/>
    <property type="molecule type" value="Genomic_DNA"/>
</dbReference>